<dbReference type="Gene3D" id="2.130.10.10">
    <property type="entry name" value="YVTN repeat-like/Quinoprotein amine dehydrogenase"/>
    <property type="match status" value="3"/>
</dbReference>
<dbReference type="InterPro" id="IPR019775">
    <property type="entry name" value="WD40_repeat_CS"/>
</dbReference>
<dbReference type="SUPFAM" id="SSF81383">
    <property type="entry name" value="F-box domain"/>
    <property type="match status" value="1"/>
</dbReference>
<evidence type="ECO:0000256" key="2">
    <source>
        <dbReference type="ARBA" id="ARBA00022737"/>
    </source>
</evidence>
<dbReference type="SUPFAM" id="SSF50978">
    <property type="entry name" value="WD40 repeat-like"/>
    <property type="match status" value="1"/>
</dbReference>
<dbReference type="PANTHER" id="PTHR22847">
    <property type="entry name" value="WD40 REPEAT PROTEIN"/>
    <property type="match status" value="1"/>
</dbReference>
<accession>A0AAE0FJU8</accession>
<dbReference type="InterPro" id="IPR020472">
    <property type="entry name" value="WD40_PAC1"/>
</dbReference>
<dbReference type="InterPro" id="IPR036322">
    <property type="entry name" value="WD40_repeat_dom_sf"/>
</dbReference>
<dbReference type="Pfam" id="PF00400">
    <property type="entry name" value="WD40"/>
    <property type="match status" value="5"/>
</dbReference>
<reference evidence="4 5" key="1">
    <citation type="journal article" date="2015" name="Genome Biol. Evol.">
        <title>Comparative Genomics of a Bacterivorous Green Alga Reveals Evolutionary Causalities and Consequences of Phago-Mixotrophic Mode of Nutrition.</title>
        <authorList>
            <person name="Burns J.A."/>
            <person name="Paasch A."/>
            <person name="Narechania A."/>
            <person name="Kim E."/>
        </authorList>
    </citation>
    <scope>NUCLEOTIDE SEQUENCE [LARGE SCALE GENOMIC DNA]</scope>
    <source>
        <strain evidence="4 5">PLY_AMNH</strain>
    </source>
</reference>
<name>A0AAE0FJU8_9CHLO</name>
<evidence type="ECO:0000256" key="3">
    <source>
        <dbReference type="PROSITE-ProRule" id="PRU00221"/>
    </source>
</evidence>
<dbReference type="PRINTS" id="PR00320">
    <property type="entry name" value="GPROTEINBRPT"/>
</dbReference>
<keyword evidence="2" id="KW-0677">Repeat</keyword>
<feature type="repeat" description="WD" evidence="3">
    <location>
        <begin position="314"/>
        <end position="348"/>
    </location>
</feature>
<evidence type="ECO:0000256" key="1">
    <source>
        <dbReference type="ARBA" id="ARBA00022574"/>
    </source>
</evidence>
<dbReference type="PANTHER" id="PTHR22847:SF637">
    <property type="entry name" value="WD REPEAT DOMAIN 5B"/>
    <property type="match status" value="1"/>
</dbReference>
<feature type="repeat" description="WD" evidence="3">
    <location>
        <begin position="238"/>
        <end position="279"/>
    </location>
</feature>
<dbReference type="AlphaFoldDB" id="A0AAE0FJU8"/>
<protein>
    <submittedName>
        <fullName evidence="4">Uncharacterized protein</fullName>
    </submittedName>
</protein>
<dbReference type="PROSITE" id="PS50082">
    <property type="entry name" value="WD_REPEATS_2"/>
    <property type="match status" value="5"/>
</dbReference>
<comment type="caution">
    <text evidence="4">The sequence shown here is derived from an EMBL/GenBank/DDBJ whole genome shotgun (WGS) entry which is preliminary data.</text>
</comment>
<dbReference type="GO" id="GO:1990234">
    <property type="term" value="C:transferase complex"/>
    <property type="evidence" value="ECO:0007669"/>
    <property type="project" value="UniProtKB-ARBA"/>
</dbReference>
<evidence type="ECO:0000313" key="5">
    <source>
        <dbReference type="Proteomes" id="UP001190700"/>
    </source>
</evidence>
<dbReference type="EMBL" id="LGRX02017170">
    <property type="protein sequence ID" value="KAK3261069.1"/>
    <property type="molecule type" value="Genomic_DNA"/>
</dbReference>
<dbReference type="PROSITE" id="PS50294">
    <property type="entry name" value="WD_REPEATS_REGION"/>
    <property type="match status" value="3"/>
</dbReference>
<sequence length="412" mass="44694">MRVSSADVEAAFEELFPPNRFEEEERDESSSPIASLPDSILGLVLGAVDSQRARTRCGLVSRRFRRLCAELPLNPLFVSASANAAMILWDAVSWERLYTFNQHFAQVSDCCFSPDGRLLASCSYDCTVRIWDVATGEEQLSLKGHTTFVNACCFSADGSYVISASGTLMGEMDNSLRVWDVRTAGEKFSLCGHARPVRCCACSPRRPAGAEDDITVSGSQDHTLKVWSLATGRELATLEAHDDAVTCCSFSPDGTVLVSGSSDCTLRVWSVATWQETHVLAGHFVYDVGCMCKWPTRNFQGPVHLLGRSGSCTLSGHSLGILCCSFSPDGKALVSGSEDMTIKVWRLDKSGAWSCSLLAHSTAASKLSFSPSGRWIGVAPGPLDETNNSLGQGKELGFSWDQFLRHQMAAED</sequence>
<gene>
    <name evidence="4" type="ORF">CYMTET_30011</name>
</gene>
<dbReference type="CDD" id="cd00200">
    <property type="entry name" value="WD40"/>
    <property type="match status" value="1"/>
</dbReference>
<feature type="repeat" description="WD" evidence="3">
    <location>
        <begin position="190"/>
        <end position="237"/>
    </location>
</feature>
<dbReference type="PROSITE" id="PS00678">
    <property type="entry name" value="WD_REPEATS_1"/>
    <property type="match status" value="2"/>
</dbReference>
<dbReference type="InterPro" id="IPR036047">
    <property type="entry name" value="F-box-like_dom_sf"/>
</dbReference>
<feature type="repeat" description="WD" evidence="3">
    <location>
        <begin position="100"/>
        <end position="141"/>
    </location>
</feature>
<dbReference type="Proteomes" id="UP001190700">
    <property type="component" value="Unassembled WGS sequence"/>
</dbReference>
<feature type="repeat" description="WD" evidence="3">
    <location>
        <begin position="142"/>
        <end position="189"/>
    </location>
</feature>
<organism evidence="4 5">
    <name type="scientific">Cymbomonas tetramitiformis</name>
    <dbReference type="NCBI Taxonomy" id="36881"/>
    <lineage>
        <taxon>Eukaryota</taxon>
        <taxon>Viridiplantae</taxon>
        <taxon>Chlorophyta</taxon>
        <taxon>Pyramimonadophyceae</taxon>
        <taxon>Pyramimonadales</taxon>
        <taxon>Pyramimonadaceae</taxon>
        <taxon>Cymbomonas</taxon>
    </lineage>
</organism>
<dbReference type="InterPro" id="IPR015943">
    <property type="entry name" value="WD40/YVTN_repeat-like_dom_sf"/>
</dbReference>
<keyword evidence="5" id="KW-1185">Reference proteome</keyword>
<dbReference type="SMART" id="SM00320">
    <property type="entry name" value="WD40"/>
    <property type="match status" value="5"/>
</dbReference>
<evidence type="ECO:0000313" key="4">
    <source>
        <dbReference type="EMBL" id="KAK3261069.1"/>
    </source>
</evidence>
<keyword evidence="1 3" id="KW-0853">WD repeat</keyword>
<dbReference type="InterPro" id="IPR001680">
    <property type="entry name" value="WD40_rpt"/>
</dbReference>
<proteinExistence type="predicted"/>